<organism evidence="5">
    <name type="scientific">bioreactor metagenome</name>
    <dbReference type="NCBI Taxonomy" id="1076179"/>
    <lineage>
        <taxon>unclassified sequences</taxon>
        <taxon>metagenomes</taxon>
        <taxon>ecological metagenomes</taxon>
    </lineage>
</organism>
<dbReference type="PROSITE" id="PS50932">
    <property type="entry name" value="HTH_LACI_2"/>
    <property type="match status" value="1"/>
</dbReference>
<evidence type="ECO:0000313" key="5">
    <source>
        <dbReference type="EMBL" id="MPM03484.1"/>
    </source>
</evidence>
<dbReference type="SUPFAM" id="SSF53822">
    <property type="entry name" value="Periplasmic binding protein-like I"/>
    <property type="match status" value="2"/>
</dbReference>
<reference evidence="5" key="1">
    <citation type="submission" date="2019-08" db="EMBL/GenBank/DDBJ databases">
        <authorList>
            <person name="Kucharzyk K."/>
            <person name="Murdoch R.W."/>
            <person name="Higgins S."/>
            <person name="Loffler F."/>
        </authorList>
    </citation>
    <scope>NUCLEOTIDE SEQUENCE</scope>
</reference>
<accession>A0A644WMN4</accession>
<dbReference type="AlphaFoldDB" id="A0A644WMN4"/>
<dbReference type="Pfam" id="PF13377">
    <property type="entry name" value="Peripla_BP_3"/>
    <property type="match status" value="1"/>
</dbReference>
<dbReference type="Gene3D" id="1.10.260.40">
    <property type="entry name" value="lambda repressor-like DNA-binding domains"/>
    <property type="match status" value="1"/>
</dbReference>
<evidence type="ECO:0000256" key="1">
    <source>
        <dbReference type="ARBA" id="ARBA00023015"/>
    </source>
</evidence>
<protein>
    <submittedName>
        <fullName evidence="5">HTH-type transcriptional repressor PurR</fullName>
    </submittedName>
</protein>
<evidence type="ECO:0000256" key="3">
    <source>
        <dbReference type="ARBA" id="ARBA00023163"/>
    </source>
</evidence>
<dbReference type="InterPro" id="IPR028082">
    <property type="entry name" value="Peripla_BP_I"/>
</dbReference>
<dbReference type="GO" id="GO:0003700">
    <property type="term" value="F:DNA-binding transcription factor activity"/>
    <property type="evidence" value="ECO:0007669"/>
    <property type="project" value="TreeGrafter"/>
</dbReference>
<dbReference type="PANTHER" id="PTHR30146:SF109">
    <property type="entry name" value="HTH-TYPE TRANSCRIPTIONAL REGULATOR GALS"/>
    <property type="match status" value="1"/>
</dbReference>
<gene>
    <name evidence="5" type="primary">purR_10</name>
    <name evidence="5" type="ORF">SDC9_49751</name>
</gene>
<name>A0A644WMN4_9ZZZZ</name>
<dbReference type="InterPro" id="IPR010982">
    <property type="entry name" value="Lambda_DNA-bd_dom_sf"/>
</dbReference>
<keyword evidence="1" id="KW-0805">Transcription regulation</keyword>
<dbReference type="Pfam" id="PF13407">
    <property type="entry name" value="Peripla_BP_4"/>
    <property type="match status" value="1"/>
</dbReference>
<dbReference type="Gene3D" id="3.40.50.2300">
    <property type="match status" value="4"/>
</dbReference>
<comment type="caution">
    <text evidence="5">The sequence shown here is derived from an EMBL/GenBank/DDBJ whole genome shotgun (WGS) entry which is preliminary data.</text>
</comment>
<dbReference type="PANTHER" id="PTHR30146">
    <property type="entry name" value="LACI-RELATED TRANSCRIPTIONAL REPRESSOR"/>
    <property type="match status" value="1"/>
</dbReference>
<dbReference type="InterPro" id="IPR000843">
    <property type="entry name" value="HTH_LacI"/>
</dbReference>
<dbReference type="CDD" id="cd06267">
    <property type="entry name" value="PBP1_LacI_sugar_binding-like"/>
    <property type="match status" value="1"/>
</dbReference>
<keyword evidence="3" id="KW-0804">Transcription</keyword>
<dbReference type="CDD" id="cd06316">
    <property type="entry name" value="PBP1_ABC_sugar_binding-like"/>
    <property type="match status" value="1"/>
</dbReference>
<dbReference type="SUPFAM" id="SSF47413">
    <property type="entry name" value="lambda repressor-like DNA-binding domains"/>
    <property type="match status" value="1"/>
</dbReference>
<evidence type="ECO:0000259" key="4">
    <source>
        <dbReference type="PROSITE" id="PS50932"/>
    </source>
</evidence>
<proteinExistence type="predicted"/>
<keyword evidence="2" id="KW-0238">DNA-binding</keyword>
<sequence>MTTINQIAKEAGVSIATVSHVINKSRYVSPDLVERVEEVIKKTGYDKKLKNKNSKLKIGKKSEIAIVIPDLWGTLYSKLVSTISSNLIEKGYHPVVYFHNDNVDQEKDIITNIIYNKRVAGLIIVPASANVEQFDKLVQHPIPFIFLDRTVKGEDVGSVLSDGEEGIYKGCKHLLRSGHEEIVLIIEHGQFSSSEGKLKGYRDALESYKIPFRNELLIEVDQNSFENFEKEIKKVWINHKPTAFLAGGNRITLKLLKVLNKLGIECPTDVSVIGFGDEEWSEIVTPPLTMLKQNTREIALQEVDLLLRKIDNYSDASPEIKVPMDLSIQQSTQVIGKGPFGERTVSPEELTISTEEAEKLRSSNYKVAISFHYGGTAWARLYENGIQNIFDKYGISIISTTDARFDPLLQVVQLEGLRLQQPDAIIAIPVDDEVTAKKFQSISEEVKLIFMSNVPEGMEKNQYASCVSVNERENGQNVALLLGNYFKNEKDVKIGFIGHGAQFYGTHLRDAVANEVIRTNFQNIEIVNEKYFYKIENTYEVCKEMLTANPEIKGLYISWDRPTLEAIKALKELNREDVSIFTFDLDNEIATYLAKEEMVKGLSTQRPYQQGIAVGLATAKALLGKENYKYIGVPPYVVESKNLLKAWKDITLEPAPPEIEGIILSKFT</sequence>
<feature type="domain" description="HTH lacI-type" evidence="4">
    <location>
        <begin position="2"/>
        <end position="56"/>
    </location>
</feature>
<dbReference type="InterPro" id="IPR046335">
    <property type="entry name" value="LacI/GalR-like_sensor"/>
</dbReference>
<evidence type="ECO:0000256" key="2">
    <source>
        <dbReference type="ARBA" id="ARBA00023125"/>
    </source>
</evidence>
<dbReference type="InterPro" id="IPR025997">
    <property type="entry name" value="SBP_2_dom"/>
</dbReference>
<dbReference type="CDD" id="cd01392">
    <property type="entry name" value="HTH_LacI"/>
    <property type="match status" value="1"/>
</dbReference>
<dbReference type="Pfam" id="PF00356">
    <property type="entry name" value="LacI"/>
    <property type="match status" value="1"/>
</dbReference>
<dbReference type="SMART" id="SM00354">
    <property type="entry name" value="HTH_LACI"/>
    <property type="match status" value="1"/>
</dbReference>
<dbReference type="GO" id="GO:0000976">
    <property type="term" value="F:transcription cis-regulatory region binding"/>
    <property type="evidence" value="ECO:0007669"/>
    <property type="project" value="TreeGrafter"/>
</dbReference>
<dbReference type="EMBL" id="VSSQ01000957">
    <property type="protein sequence ID" value="MPM03484.1"/>
    <property type="molecule type" value="Genomic_DNA"/>
</dbReference>